<feature type="non-terminal residue" evidence="2">
    <location>
        <position position="40"/>
    </location>
</feature>
<name>A0A382P334_9ZZZZ</name>
<evidence type="ECO:0000313" key="2">
    <source>
        <dbReference type="EMBL" id="SVC67773.1"/>
    </source>
</evidence>
<dbReference type="EMBL" id="UINC01104546">
    <property type="protein sequence ID" value="SVC67773.1"/>
    <property type="molecule type" value="Genomic_DNA"/>
</dbReference>
<gene>
    <name evidence="2" type="ORF">METZ01_LOCUS320627</name>
</gene>
<evidence type="ECO:0000256" key="1">
    <source>
        <dbReference type="SAM" id="Phobius"/>
    </source>
</evidence>
<reference evidence="2" key="1">
    <citation type="submission" date="2018-05" db="EMBL/GenBank/DDBJ databases">
        <authorList>
            <person name="Lanie J.A."/>
            <person name="Ng W.-L."/>
            <person name="Kazmierczak K.M."/>
            <person name="Andrzejewski T.M."/>
            <person name="Davidsen T.M."/>
            <person name="Wayne K.J."/>
            <person name="Tettelin H."/>
            <person name="Glass J.I."/>
            <person name="Rusch D."/>
            <person name="Podicherti R."/>
            <person name="Tsui H.-C.T."/>
            <person name="Winkler M.E."/>
        </authorList>
    </citation>
    <scope>NUCLEOTIDE SEQUENCE</scope>
</reference>
<keyword evidence="1" id="KW-1133">Transmembrane helix</keyword>
<organism evidence="2">
    <name type="scientific">marine metagenome</name>
    <dbReference type="NCBI Taxonomy" id="408172"/>
    <lineage>
        <taxon>unclassified sequences</taxon>
        <taxon>metagenomes</taxon>
        <taxon>ecological metagenomes</taxon>
    </lineage>
</organism>
<feature type="transmembrane region" description="Helical" evidence="1">
    <location>
        <begin position="20"/>
        <end position="37"/>
    </location>
</feature>
<sequence length="40" mass="4251">MISQVLAMDLQTSGTGSSGGAIALSIILLIIILFFLIRWS</sequence>
<accession>A0A382P334</accession>
<dbReference type="AlphaFoldDB" id="A0A382P334"/>
<keyword evidence="1" id="KW-0472">Membrane</keyword>
<keyword evidence="1" id="KW-0812">Transmembrane</keyword>
<protein>
    <submittedName>
        <fullName evidence="2">Uncharacterized protein</fullName>
    </submittedName>
</protein>
<proteinExistence type="predicted"/>